<sequence>MDTSDNTPAAPSLPVNLGWALATLLRTYQTRVEAALVGLPGGARGFLVMALVEKETCHSQAAIAERLGLDKTILTYLLDGLEKDGLVKRTPDPQDRRIRHIKITAKGQKTLAKFTRAVEQVEKQVLSRLNPEEAAWFQRSLSRAAGLDADNAQSPDEAESVEICQATLGTSQAC</sequence>
<accession>A0ABZ2I6L8</accession>
<protein>
    <submittedName>
        <fullName evidence="2">MarR family transcriptional regulator</fullName>
    </submittedName>
</protein>
<dbReference type="InterPro" id="IPR036388">
    <property type="entry name" value="WH-like_DNA-bd_sf"/>
</dbReference>
<evidence type="ECO:0000313" key="3">
    <source>
        <dbReference type="Proteomes" id="UP001369958"/>
    </source>
</evidence>
<dbReference type="InterPro" id="IPR000835">
    <property type="entry name" value="HTH_MarR-typ"/>
</dbReference>
<dbReference type="PRINTS" id="PR00598">
    <property type="entry name" value="HTHMARR"/>
</dbReference>
<name>A0ABZ2I6L8_9HYPH</name>
<keyword evidence="3" id="KW-1185">Reference proteome</keyword>
<evidence type="ECO:0000259" key="1">
    <source>
        <dbReference type="PROSITE" id="PS50995"/>
    </source>
</evidence>
<dbReference type="InterPro" id="IPR039422">
    <property type="entry name" value="MarR/SlyA-like"/>
</dbReference>
<dbReference type="Gene3D" id="1.10.10.10">
    <property type="entry name" value="Winged helix-like DNA-binding domain superfamily/Winged helix DNA-binding domain"/>
    <property type="match status" value="1"/>
</dbReference>
<dbReference type="SUPFAM" id="SSF46785">
    <property type="entry name" value="Winged helix' DNA-binding domain"/>
    <property type="match status" value="1"/>
</dbReference>
<feature type="domain" description="HTH marR-type" evidence="1">
    <location>
        <begin position="14"/>
        <end position="146"/>
    </location>
</feature>
<dbReference type="SMART" id="SM00347">
    <property type="entry name" value="HTH_MARR"/>
    <property type="match status" value="1"/>
</dbReference>
<organism evidence="2 3">
    <name type="scientific">Pelagibacterium nitratireducens</name>
    <dbReference type="NCBI Taxonomy" id="1046114"/>
    <lineage>
        <taxon>Bacteria</taxon>
        <taxon>Pseudomonadati</taxon>
        <taxon>Pseudomonadota</taxon>
        <taxon>Alphaproteobacteria</taxon>
        <taxon>Hyphomicrobiales</taxon>
        <taxon>Devosiaceae</taxon>
        <taxon>Pelagibacterium</taxon>
    </lineage>
</organism>
<dbReference type="Proteomes" id="UP001369958">
    <property type="component" value="Chromosome"/>
</dbReference>
<gene>
    <name evidence="2" type="ORF">V6617_03035</name>
</gene>
<reference evidence="2 3" key="1">
    <citation type="submission" date="2024-02" db="EMBL/GenBank/DDBJ databases">
        <title>Complete genome sequence of Pelagibacterium nitratireducens ZH15.</title>
        <authorList>
            <person name="Zhao L.H."/>
        </authorList>
    </citation>
    <scope>NUCLEOTIDE SEQUENCE [LARGE SCALE GENOMIC DNA]</scope>
    <source>
        <strain evidence="2 3">ZH15</strain>
    </source>
</reference>
<dbReference type="RefSeq" id="WP_338609008.1">
    <property type="nucleotide sequence ID" value="NZ_CP146275.1"/>
</dbReference>
<dbReference type="PANTHER" id="PTHR33164:SF89">
    <property type="entry name" value="MARR FAMILY REGULATORY PROTEIN"/>
    <property type="match status" value="1"/>
</dbReference>
<dbReference type="EMBL" id="CP146275">
    <property type="protein sequence ID" value="WWT33458.1"/>
    <property type="molecule type" value="Genomic_DNA"/>
</dbReference>
<dbReference type="InterPro" id="IPR036390">
    <property type="entry name" value="WH_DNA-bd_sf"/>
</dbReference>
<evidence type="ECO:0000313" key="2">
    <source>
        <dbReference type="EMBL" id="WWT33458.1"/>
    </source>
</evidence>
<dbReference type="PANTHER" id="PTHR33164">
    <property type="entry name" value="TRANSCRIPTIONAL REGULATOR, MARR FAMILY"/>
    <property type="match status" value="1"/>
</dbReference>
<proteinExistence type="predicted"/>
<dbReference type="PROSITE" id="PS50995">
    <property type="entry name" value="HTH_MARR_2"/>
    <property type="match status" value="1"/>
</dbReference>
<dbReference type="Pfam" id="PF01047">
    <property type="entry name" value="MarR"/>
    <property type="match status" value="1"/>
</dbReference>